<dbReference type="EMBL" id="ML977522">
    <property type="protein sequence ID" value="KAF2123763.1"/>
    <property type="molecule type" value="Genomic_DNA"/>
</dbReference>
<gene>
    <name evidence="1" type="ORF">P153DRAFT_145773</name>
</gene>
<proteinExistence type="predicted"/>
<organism evidence="1 2">
    <name type="scientific">Dothidotthia symphoricarpi CBS 119687</name>
    <dbReference type="NCBI Taxonomy" id="1392245"/>
    <lineage>
        <taxon>Eukaryota</taxon>
        <taxon>Fungi</taxon>
        <taxon>Dikarya</taxon>
        <taxon>Ascomycota</taxon>
        <taxon>Pezizomycotina</taxon>
        <taxon>Dothideomycetes</taxon>
        <taxon>Pleosporomycetidae</taxon>
        <taxon>Pleosporales</taxon>
        <taxon>Dothidotthiaceae</taxon>
        <taxon>Dothidotthia</taxon>
    </lineage>
</organism>
<reference evidence="1" key="1">
    <citation type="journal article" date="2020" name="Stud. Mycol.">
        <title>101 Dothideomycetes genomes: a test case for predicting lifestyles and emergence of pathogens.</title>
        <authorList>
            <person name="Haridas S."/>
            <person name="Albert R."/>
            <person name="Binder M."/>
            <person name="Bloem J."/>
            <person name="Labutti K."/>
            <person name="Salamov A."/>
            <person name="Andreopoulos B."/>
            <person name="Baker S."/>
            <person name="Barry K."/>
            <person name="Bills G."/>
            <person name="Bluhm B."/>
            <person name="Cannon C."/>
            <person name="Castanera R."/>
            <person name="Culley D."/>
            <person name="Daum C."/>
            <person name="Ezra D."/>
            <person name="Gonzalez J."/>
            <person name="Henrissat B."/>
            <person name="Kuo A."/>
            <person name="Liang C."/>
            <person name="Lipzen A."/>
            <person name="Lutzoni F."/>
            <person name="Magnuson J."/>
            <person name="Mondo S."/>
            <person name="Nolan M."/>
            <person name="Ohm R."/>
            <person name="Pangilinan J."/>
            <person name="Park H.-J."/>
            <person name="Ramirez L."/>
            <person name="Alfaro M."/>
            <person name="Sun H."/>
            <person name="Tritt A."/>
            <person name="Yoshinaga Y."/>
            <person name="Zwiers L.-H."/>
            <person name="Turgeon B."/>
            <person name="Goodwin S."/>
            <person name="Spatafora J."/>
            <person name="Crous P."/>
            <person name="Grigoriev I."/>
        </authorList>
    </citation>
    <scope>NUCLEOTIDE SEQUENCE</scope>
    <source>
        <strain evidence="1">CBS 119687</strain>
    </source>
</reference>
<accession>A0A6A5ZY09</accession>
<protein>
    <submittedName>
        <fullName evidence="1">Uncharacterized protein</fullName>
    </submittedName>
</protein>
<dbReference type="AlphaFoldDB" id="A0A6A5ZY09"/>
<evidence type="ECO:0000313" key="1">
    <source>
        <dbReference type="EMBL" id="KAF2123763.1"/>
    </source>
</evidence>
<dbReference type="GeneID" id="54402576"/>
<dbReference type="RefSeq" id="XP_033518157.1">
    <property type="nucleotide sequence ID" value="XM_033662144.1"/>
</dbReference>
<keyword evidence="2" id="KW-1185">Reference proteome</keyword>
<name>A0A6A5ZY09_9PLEO</name>
<evidence type="ECO:0000313" key="2">
    <source>
        <dbReference type="Proteomes" id="UP000799771"/>
    </source>
</evidence>
<dbReference type="Proteomes" id="UP000799771">
    <property type="component" value="Unassembled WGS sequence"/>
</dbReference>
<sequence length="154" mass="17794">MHPAHGARAWCIMISASRYRVIFASKDLATRDDTKESNQNLVAKPSLHEFRRLTGTPVHFLTAADCIVIWHFLPLCIDPLYLRCIPLFYLLPLVSLCTRCRCRHGFCRCPYSLHPDLYVVAPSHCNVTVIFFRNAHIVRNEVFFFVPITHVLLQ</sequence>